<dbReference type="SMART" id="SM00327">
    <property type="entry name" value="VWA"/>
    <property type="match status" value="1"/>
</dbReference>
<evidence type="ECO:0000256" key="1">
    <source>
        <dbReference type="SAM" id="MobiDB-lite"/>
    </source>
</evidence>
<dbReference type="PANTHER" id="PTHR24020">
    <property type="entry name" value="COLLAGEN ALPHA"/>
    <property type="match status" value="1"/>
</dbReference>
<dbReference type="InterPro" id="IPR002035">
    <property type="entry name" value="VWF_A"/>
</dbReference>
<feature type="non-terminal residue" evidence="3">
    <location>
        <position position="1"/>
    </location>
</feature>
<dbReference type="InterPro" id="IPR050525">
    <property type="entry name" value="ECM_Assembly_Org"/>
</dbReference>
<dbReference type="InterPro" id="IPR036465">
    <property type="entry name" value="vWFA_dom_sf"/>
</dbReference>
<feature type="region of interest" description="Disordered" evidence="1">
    <location>
        <begin position="196"/>
        <end position="284"/>
    </location>
</feature>
<evidence type="ECO:0000259" key="2">
    <source>
        <dbReference type="PROSITE" id="PS50234"/>
    </source>
</evidence>
<dbReference type="PROSITE" id="PS50234">
    <property type="entry name" value="VWFA"/>
    <property type="match status" value="2"/>
</dbReference>
<keyword evidence="4" id="KW-1185">Reference proteome</keyword>
<comment type="caution">
    <text evidence="3">The sequence shown here is derived from an EMBL/GenBank/DDBJ whole genome shotgun (WGS) entry which is preliminary data.</text>
</comment>
<dbReference type="SUPFAM" id="SSF53300">
    <property type="entry name" value="vWA-like"/>
    <property type="match status" value="2"/>
</dbReference>
<sequence length="350" mass="38264">QNCTYEFIGDVFAFIDHSNSLNPVGASRQINFATSLVTELPIGPSQVQLAVAFFSSVYIQLLDFNSSFNKSEIVEKIKNTPRDRSLSYLGQALELAIKGGHFTGHGRRPNVPLSVIYISDCAVTDPDLAVEKTKEIKETFNATILAGTIGVVNDTLAETFAGSKGNVINIKEADALNKILNKLKVRVCRAIPEPTTTTKEPRCITEEPTTTTAEPTTTTEEPTTTTEEPTTTTEEPTTTTEEPTTTTEEPTTTTEKPTTTTEEPTTTTEEPTTTTVKPPPCRKNLSLTVCLDSSGSMTKPDFDKQRQVVTYLIDWLDMSAGNIEFSVASYGSHCYPPVNHYTRNAAFAKE</sequence>
<dbReference type="AlphaFoldDB" id="A0A8S3ZQ92"/>
<reference evidence="3" key="1">
    <citation type="submission" date="2021-04" db="EMBL/GenBank/DDBJ databases">
        <authorList>
            <consortium name="Molecular Ecology Group"/>
        </authorList>
    </citation>
    <scope>NUCLEOTIDE SEQUENCE</scope>
</reference>
<evidence type="ECO:0000313" key="4">
    <source>
        <dbReference type="Proteomes" id="UP000678393"/>
    </source>
</evidence>
<dbReference type="Proteomes" id="UP000678393">
    <property type="component" value="Unassembled WGS sequence"/>
</dbReference>
<gene>
    <name evidence="3" type="ORF">CUNI_LOCUS17177</name>
</gene>
<feature type="domain" description="VWFA" evidence="2">
    <location>
        <begin position="10"/>
        <end position="183"/>
    </location>
</feature>
<dbReference type="EMBL" id="CAJHNH020004779">
    <property type="protein sequence ID" value="CAG5131619.1"/>
    <property type="molecule type" value="Genomic_DNA"/>
</dbReference>
<protein>
    <recommendedName>
        <fullName evidence="2">VWFA domain-containing protein</fullName>
    </recommendedName>
</protein>
<feature type="non-terminal residue" evidence="3">
    <location>
        <position position="350"/>
    </location>
</feature>
<dbReference type="Gene3D" id="3.40.50.410">
    <property type="entry name" value="von Willebrand factor, type A domain"/>
    <property type="match status" value="2"/>
</dbReference>
<accession>A0A8S3ZQ92</accession>
<organism evidence="3 4">
    <name type="scientific">Candidula unifasciata</name>
    <dbReference type="NCBI Taxonomy" id="100452"/>
    <lineage>
        <taxon>Eukaryota</taxon>
        <taxon>Metazoa</taxon>
        <taxon>Spiralia</taxon>
        <taxon>Lophotrochozoa</taxon>
        <taxon>Mollusca</taxon>
        <taxon>Gastropoda</taxon>
        <taxon>Heterobranchia</taxon>
        <taxon>Euthyneura</taxon>
        <taxon>Panpulmonata</taxon>
        <taxon>Eupulmonata</taxon>
        <taxon>Stylommatophora</taxon>
        <taxon>Helicina</taxon>
        <taxon>Helicoidea</taxon>
        <taxon>Geomitridae</taxon>
        <taxon>Candidula</taxon>
    </lineage>
</organism>
<feature type="domain" description="VWFA" evidence="2">
    <location>
        <begin position="286"/>
        <end position="350"/>
    </location>
</feature>
<evidence type="ECO:0000313" key="3">
    <source>
        <dbReference type="EMBL" id="CAG5131619.1"/>
    </source>
</evidence>
<name>A0A8S3ZQ92_9EUPU</name>
<dbReference type="Pfam" id="PF00092">
    <property type="entry name" value="VWA"/>
    <property type="match status" value="1"/>
</dbReference>
<feature type="compositionally biased region" description="Low complexity" evidence="1">
    <location>
        <begin position="206"/>
        <end position="275"/>
    </location>
</feature>
<dbReference type="PANTHER" id="PTHR24020:SF84">
    <property type="entry name" value="VWFA DOMAIN-CONTAINING PROTEIN"/>
    <property type="match status" value="1"/>
</dbReference>
<proteinExistence type="predicted"/>